<comment type="caution">
    <text evidence="1">The sequence shown here is derived from an EMBL/GenBank/DDBJ whole genome shotgun (WGS) entry which is preliminary data.</text>
</comment>
<sequence length="80" mass="8656">MGVEPVPPVVSARQLRLGLLQDGLLDETEAYIAGAGREVQIAFEYAVELERYHPFIAGAAAALGLSQDQVDGMFRRAARL</sequence>
<accession>A0A1V2H250</accession>
<evidence type="ECO:0000313" key="2">
    <source>
        <dbReference type="Proteomes" id="UP000188879"/>
    </source>
</evidence>
<name>A0A1V2H250_9PROT</name>
<gene>
    <name evidence="1" type="ORF">BKE38_12635</name>
</gene>
<organism evidence="1 2">
    <name type="scientific">Teichococcus deserti</name>
    <dbReference type="NCBI Taxonomy" id="1817963"/>
    <lineage>
        <taxon>Bacteria</taxon>
        <taxon>Pseudomonadati</taxon>
        <taxon>Pseudomonadota</taxon>
        <taxon>Alphaproteobacteria</taxon>
        <taxon>Acetobacterales</taxon>
        <taxon>Roseomonadaceae</taxon>
        <taxon>Roseomonas</taxon>
    </lineage>
</organism>
<keyword evidence="2" id="KW-1185">Reference proteome</keyword>
<dbReference type="Proteomes" id="UP000188879">
    <property type="component" value="Unassembled WGS sequence"/>
</dbReference>
<dbReference type="EMBL" id="MLCO01000105">
    <property type="protein sequence ID" value="ONG53306.1"/>
    <property type="molecule type" value="Genomic_DNA"/>
</dbReference>
<evidence type="ECO:0008006" key="3">
    <source>
        <dbReference type="Google" id="ProtNLM"/>
    </source>
</evidence>
<evidence type="ECO:0000313" key="1">
    <source>
        <dbReference type="EMBL" id="ONG53306.1"/>
    </source>
</evidence>
<proteinExistence type="predicted"/>
<dbReference type="AlphaFoldDB" id="A0A1V2H250"/>
<protein>
    <recommendedName>
        <fullName evidence="3">DUF3572 domain-containing protein</fullName>
    </recommendedName>
</protein>
<reference evidence="1 2" key="1">
    <citation type="submission" date="2016-10" db="EMBL/GenBank/DDBJ databases">
        <title>Draft Genome sequence of Roseomonas sp. strain M3.</title>
        <authorList>
            <person name="Subhash Y."/>
            <person name="Lee S."/>
        </authorList>
    </citation>
    <scope>NUCLEOTIDE SEQUENCE [LARGE SCALE GENOMIC DNA]</scope>
    <source>
        <strain evidence="1 2">M3</strain>
    </source>
</reference>